<accession>A0ABS8JIS6</accession>
<dbReference type="EMBL" id="JAJGAK010000002">
    <property type="protein sequence ID" value="MCC8363511.1"/>
    <property type="molecule type" value="Genomic_DNA"/>
</dbReference>
<dbReference type="InterPro" id="IPR021490">
    <property type="entry name" value="DUF3144"/>
</dbReference>
<evidence type="ECO:0000313" key="1">
    <source>
        <dbReference type="EMBL" id="MCC8363511.1"/>
    </source>
</evidence>
<dbReference type="Proteomes" id="UP001165293">
    <property type="component" value="Unassembled WGS sequence"/>
</dbReference>
<dbReference type="RefSeq" id="WP_230527130.1">
    <property type="nucleotide sequence ID" value="NZ_JAJGAK010000002.1"/>
</dbReference>
<dbReference type="Gene3D" id="1.10.287.3020">
    <property type="match status" value="1"/>
</dbReference>
<reference evidence="1" key="1">
    <citation type="submission" date="2021-10" db="EMBL/GenBank/DDBJ databases">
        <authorList>
            <person name="Lyu M."/>
            <person name="Wang X."/>
            <person name="Meng X."/>
            <person name="Xu K."/>
        </authorList>
    </citation>
    <scope>NUCLEOTIDE SEQUENCE</scope>
    <source>
        <strain evidence="1">A6</strain>
    </source>
</reference>
<gene>
    <name evidence="1" type="ORF">LK996_10550</name>
</gene>
<protein>
    <submittedName>
        <fullName evidence="1">DUF3144 domain-containing protein</fullName>
    </submittedName>
</protein>
<organism evidence="1 2">
    <name type="scientific">Noviluteimonas lactosilytica</name>
    <dbReference type="NCBI Taxonomy" id="2888523"/>
    <lineage>
        <taxon>Bacteria</taxon>
        <taxon>Pseudomonadati</taxon>
        <taxon>Pseudomonadota</taxon>
        <taxon>Gammaproteobacteria</taxon>
        <taxon>Lysobacterales</taxon>
        <taxon>Lysobacteraceae</taxon>
        <taxon>Noviluteimonas</taxon>
    </lineage>
</organism>
<evidence type="ECO:0000313" key="2">
    <source>
        <dbReference type="Proteomes" id="UP001165293"/>
    </source>
</evidence>
<keyword evidence="2" id="KW-1185">Reference proteome</keyword>
<name>A0ABS8JIS6_9GAMM</name>
<proteinExistence type="predicted"/>
<comment type="caution">
    <text evidence="1">The sequence shown here is derived from an EMBL/GenBank/DDBJ whole genome shotgun (WGS) entry which is preliminary data.</text>
</comment>
<sequence length="124" mass="14135">MTDNTDKQAVADPRLDPKFFAVVNEYLELTNKHAKEHGLKRISMASMYAASRFNAHAFMAQTNDIAGERTQFLDYMTNLYRQMLNEHIDGLGHERGVDVGESELKNYIEKMNAEREAQGLPRVG</sequence>
<dbReference type="Pfam" id="PF11342">
    <property type="entry name" value="DUF3144"/>
    <property type="match status" value="1"/>
</dbReference>